<evidence type="ECO:0000256" key="4">
    <source>
        <dbReference type="ARBA" id="ARBA00022729"/>
    </source>
</evidence>
<protein>
    <submittedName>
        <fullName evidence="8">Iron-siderophore ABC transporter substrate-binding protein</fullName>
    </submittedName>
</protein>
<evidence type="ECO:0000256" key="1">
    <source>
        <dbReference type="ARBA" id="ARBA00004193"/>
    </source>
</evidence>
<dbReference type="EMBL" id="CP041372">
    <property type="protein sequence ID" value="QKS72996.1"/>
    <property type="molecule type" value="Genomic_DNA"/>
</dbReference>
<evidence type="ECO:0000256" key="2">
    <source>
        <dbReference type="ARBA" id="ARBA00008814"/>
    </source>
</evidence>
<dbReference type="AlphaFoldDB" id="A0A859FJN3"/>
<dbReference type="PROSITE" id="PS51257">
    <property type="entry name" value="PROKAR_LIPOPROTEIN"/>
    <property type="match status" value="1"/>
</dbReference>
<reference evidence="9" key="1">
    <citation type="submission" date="2019-07" db="EMBL/GenBank/DDBJ databases">
        <title>Bacillus alkalisoli sp. nov. isolated from saline soil.</title>
        <authorList>
            <person name="Sun J.-Q."/>
            <person name="Xu L."/>
        </authorList>
    </citation>
    <scope>NUCLEOTIDE SEQUENCE [LARGE SCALE GENOMIC DNA]</scope>
    <source>
        <strain evidence="9">M4U3P1</strain>
    </source>
</reference>
<dbReference type="SUPFAM" id="SSF53807">
    <property type="entry name" value="Helical backbone' metal receptor"/>
    <property type="match status" value="1"/>
</dbReference>
<dbReference type="InterPro" id="IPR051313">
    <property type="entry name" value="Bact_iron-sidero_bind"/>
</dbReference>
<keyword evidence="3" id="KW-0813">Transport</keyword>
<dbReference type="Proteomes" id="UP000318138">
    <property type="component" value="Chromosome"/>
</dbReference>
<feature type="region of interest" description="Disordered" evidence="5">
    <location>
        <begin position="23"/>
        <end position="68"/>
    </location>
</feature>
<dbReference type="KEGG" id="psua:FLK61_41100"/>
<organism evidence="8 9">
    <name type="scientific">Paenalkalicoccus suaedae</name>
    <dbReference type="NCBI Taxonomy" id="2592382"/>
    <lineage>
        <taxon>Bacteria</taxon>
        <taxon>Bacillati</taxon>
        <taxon>Bacillota</taxon>
        <taxon>Bacilli</taxon>
        <taxon>Bacillales</taxon>
        <taxon>Bacillaceae</taxon>
        <taxon>Paenalkalicoccus</taxon>
    </lineage>
</organism>
<evidence type="ECO:0000256" key="6">
    <source>
        <dbReference type="SAM" id="SignalP"/>
    </source>
</evidence>
<evidence type="ECO:0000313" key="9">
    <source>
        <dbReference type="Proteomes" id="UP000318138"/>
    </source>
</evidence>
<dbReference type="GO" id="GO:0005886">
    <property type="term" value="C:plasma membrane"/>
    <property type="evidence" value="ECO:0007669"/>
    <property type="project" value="UniProtKB-SubCell"/>
</dbReference>
<gene>
    <name evidence="8" type="ORF">FLK61_41100</name>
</gene>
<dbReference type="GO" id="GO:1901678">
    <property type="term" value="P:iron coordination entity transport"/>
    <property type="evidence" value="ECO:0007669"/>
    <property type="project" value="UniProtKB-ARBA"/>
</dbReference>
<dbReference type="PANTHER" id="PTHR30532">
    <property type="entry name" value="IRON III DICITRATE-BINDING PERIPLASMIC PROTEIN"/>
    <property type="match status" value="1"/>
</dbReference>
<accession>A0A859FJN3</accession>
<proteinExistence type="inferred from homology"/>
<feature type="domain" description="Fe/B12 periplasmic-binding" evidence="7">
    <location>
        <begin position="91"/>
        <end position="352"/>
    </location>
</feature>
<dbReference type="PANTHER" id="PTHR30532:SF21">
    <property type="entry name" value="SIDEROPHORE-BINDING LIPOPROTEIN YFIY-RELATED"/>
    <property type="match status" value="1"/>
</dbReference>
<dbReference type="InterPro" id="IPR002491">
    <property type="entry name" value="ABC_transptr_periplasmic_BD"/>
</dbReference>
<feature type="chain" id="PRO_5039095477" evidence="6">
    <location>
        <begin position="19"/>
        <end position="352"/>
    </location>
</feature>
<name>A0A859FJN3_9BACI</name>
<dbReference type="RefSeq" id="WP_176010963.1">
    <property type="nucleotide sequence ID" value="NZ_CP041372.2"/>
</dbReference>
<feature type="compositionally biased region" description="Low complexity" evidence="5">
    <location>
        <begin position="26"/>
        <end position="68"/>
    </location>
</feature>
<dbReference type="GO" id="GO:0030288">
    <property type="term" value="C:outer membrane-bounded periplasmic space"/>
    <property type="evidence" value="ECO:0007669"/>
    <property type="project" value="TreeGrafter"/>
</dbReference>
<dbReference type="PROSITE" id="PS50983">
    <property type="entry name" value="FE_B12_PBP"/>
    <property type="match status" value="1"/>
</dbReference>
<keyword evidence="4 6" id="KW-0732">Signal</keyword>
<comment type="subcellular location">
    <subcellularLocation>
        <location evidence="1">Cell membrane</location>
        <topology evidence="1">Lipid-anchor</topology>
    </subcellularLocation>
</comment>
<evidence type="ECO:0000313" key="8">
    <source>
        <dbReference type="EMBL" id="QKS72996.1"/>
    </source>
</evidence>
<feature type="signal peptide" evidence="6">
    <location>
        <begin position="1"/>
        <end position="18"/>
    </location>
</feature>
<evidence type="ECO:0000256" key="5">
    <source>
        <dbReference type="SAM" id="MobiDB-lite"/>
    </source>
</evidence>
<sequence>MKKSLSLLLLAASAATLAACGNSEDNASANESTTNTNNAAEEQPANNENNAANNGAEETNETNETNTADEAGAREITHAMGTTTIEGTPERVVTLYQGASDTILEFDVTPVGAVESWAEMPMYEYISEEYADATFVGDETQPNLEEIAALEPDLIVATHIRHEEIYDQLAEIAPTVVSDMIYDFKETTTLLGEALGQEDQADALLADWDERVADFQSKTDEIENWPMSAAVLNYREDHARIYVTGYAGSILQELGFEEPRDLEGEDHEIVMLQDMESIPQMNADIIFEFMEDTPTVAETHTNWTSHPLYQNLDAVQNDNVYQVNDITWNLSGGLKSAHLMLDDLYEYMGLEK</sequence>
<evidence type="ECO:0000256" key="3">
    <source>
        <dbReference type="ARBA" id="ARBA00022448"/>
    </source>
</evidence>
<dbReference type="Gene3D" id="3.40.50.1980">
    <property type="entry name" value="Nitrogenase molybdenum iron protein domain"/>
    <property type="match status" value="2"/>
</dbReference>
<keyword evidence="9" id="KW-1185">Reference proteome</keyword>
<evidence type="ECO:0000259" key="7">
    <source>
        <dbReference type="PROSITE" id="PS50983"/>
    </source>
</evidence>
<dbReference type="Pfam" id="PF01497">
    <property type="entry name" value="Peripla_BP_2"/>
    <property type="match status" value="1"/>
</dbReference>
<dbReference type="CDD" id="cd01146">
    <property type="entry name" value="FhuD"/>
    <property type="match status" value="1"/>
</dbReference>
<comment type="similarity">
    <text evidence="2">Belongs to the bacterial solute-binding protein 8 family.</text>
</comment>